<evidence type="ECO:0000313" key="2">
    <source>
        <dbReference type="EMBL" id="OMJ87701.1"/>
    </source>
</evidence>
<name>A0A1R2CFB1_9CILI</name>
<organism evidence="2 3">
    <name type="scientific">Stentor coeruleus</name>
    <dbReference type="NCBI Taxonomy" id="5963"/>
    <lineage>
        <taxon>Eukaryota</taxon>
        <taxon>Sar</taxon>
        <taxon>Alveolata</taxon>
        <taxon>Ciliophora</taxon>
        <taxon>Postciliodesmatophora</taxon>
        <taxon>Heterotrichea</taxon>
        <taxon>Heterotrichida</taxon>
        <taxon>Stentoridae</taxon>
        <taxon>Stentor</taxon>
    </lineage>
</organism>
<evidence type="ECO:0000256" key="1">
    <source>
        <dbReference type="SAM" id="Phobius"/>
    </source>
</evidence>
<keyword evidence="1" id="KW-0472">Membrane</keyword>
<gene>
    <name evidence="2" type="ORF">SteCoe_10545</name>
</gene>
<accession>A0A1R2CFB1</accession>
<keyword evidence="1" id="KW-1133">Transmembrane helix</keyword>
<protein>
    <submittedName>
        <fullName evidence="2">Uncharacterized protein</fullName>
    </submittedName>
</protein>
<evidence type="ECO:0000313" key="3">
    <source>
        <dbReference type="Proteomes" id="UP000187209"/>
    </source>
</evidence>
<keyword evidence="1" id="KW-0812">Transmembrane</keyword>
<keyword evidence="3" id="KW-1185">Reference proteome</keyword>
<dbReference type="EMBL" id="MPUH01000170">
    <property type="protein sequence ID" value="OMJ87701.1"/>
    <property type="molecule type" value="Genomic_DNA"/>
</dbReference>
<sequence>MAEDNSKVLTKEEYKTKTVEHSLKTNTKTCRWYHQGTAFSLRRIARFTGYSLVSSFPAIMYENQFSTAYLPFARRYHHMGLIAGGLFLFFYIKSAGNS</sequence>
<feature type="transmembrane region" description="Helical" evidence="1">
    <location>
        <begin position="76"/>
        <end position="92"/>
    </location>
</feature>
<reference evidence="2 3" key="1">
    <citation type="submission" date="2016-11" db="EMBL/GenBank/DDBJ databases">
        <title>The macronuclear genome of Stentor coeruleus: a giant cell with tiny introns.</title>
        <authorList>
            <person name="Slabodnick M."/>
            <person name="Ruby J.G."/>
            <person name="Reiff S.B."/>
            <person name="Swart E.C."/>
            <person name="Gosai S."/>
            <person name="Prabakaran S."/>
            <person name="Witkowska E."/>
            <person name="Larue G.E."/>
            <person name="Fisher S."/>
            <person name="Freeman R.M."/>
            <person name="Gunawardena J."/>
            <person name="Chu W."/>
            <person name="Stover N.A."/>
            <person name="Gregory B.D."/>
            <person name="Nowacki M."/>
            <person name="Derisi J."/>
            <person name="Roy S.W."/>
            <person name="Marshall W.F."/>
            <person name="Sood P."/>
        </authorList>
    </citation>
    <scope>NUCLEOTIDE SEQUENCE [LARGE SCALE GENOMIC DNA]</scope>
    <source>
        <strain evidence="2">WM001</strain>
    </source>
</reference>
<dbReference type="AlphaFoldDB" id="A0A1R2CFB1"/>
<proteinExistence type="predicted"/>
<dbReference type="Proteomes" id="UP000187209">
    <property type="component" value="Unassembled WGS sequence"/>
</dbReference>
<comment type="caution">
    <text evidence="2">The sequence shown here is derived from an EMBL/GenBank/DDBJ whole genome shotgun (WGS) entry which is preliminary data.</text>
</comment>